<evidence type="ECO:0000313" key="2">
    <source>
        <dbReference type="Proteomes" id="UP001215598"/>
    </source>
</evidence>
<sequence>MSTFLMYKREVSVSALHSSPVRLHSRAGKSLQSIGGTSGATAEHYSELNISLLTGPHARTCAIIFFAPLRDGNLNCVLHHCEQKEFRGENCTPKARVFRLQKAAEERKETTYNCCEHVFRVRETVYPLLRLRLIPCGPRENIFSRVLHRRSRGLLPNLRESRKRTLTNDKAKAGQDYPQSLPFVEYHTRTLDFDEQTAASGLVRGVFQRHGLPHLESGPEGRTFVCEWF</sequence>
<comment type="caution">
    <text evidence="1">The sequence shown here is derived from an EMBL/GenBank/DDBJ whole genome shotgun (WGS) entry which is preliminary data.</text>
</comment>
<keyword evidence="2" id="KW-1185">Reference proteome</keyword>
<accession>A0AAD7IAN1</accession>
<dbReference type="Proteomes" id="UP001215598">
    <property type="component" value="Unassembled WGS sequence"/>
</dbReference>
<protein>
    <submittedName>
        <fullName evidence="1">Uncharacterized protein</fullName>
    </submittedName>
</protein>
<organism evidence="1 2">
    <name type="scientific">Mycena metata</name>
    <dbReference type="NCBI Taxonomy" id="1033252"/>
    <lineage>
        <taxon>Eukaryota</taxon>
        <taxon>Fungi</taxon>
        <taxon>Dikarya</taxon>
        <taxon>Basidiomycota</taxon>
        <taxon>Agaricomycotina</taxon>
        <taxon>Agaricomycetes</taxon>
        <taxon>Agaricomycetidae</taxon>
        <taxon>Agaricales</taxon>
        <taxon>Marasmiineae</taxon>
        <taxon>Mycenaceae</taxon>
        <taxon>Mycena</taxon>
    </lineage>
</organism>
<proteinExistence type="predicted"/>
<dbReference type="EMBL" id="JARKIB010000110">
    <property type="protein sequence ID" value="KAJ7738762.1"/>
    <property type="molecule type" value="Genomic_DNA"/>
</dbReference>
<name>A0AAD7IAN1_9AGAR</name>
<gene>
    <name evidence="1" type="ORF">B0H16DRAFT_1465610</name>
</gene>
<evidence type="ECO:0000313" key="1">
    <source>
        <dbReference type="EMBL" id="KAJ7738762.1"/>
    </source>
</evidence>
<reference evidence="1" key="1">
    <citation type="submission" date="2023-03" db="EMBL/GenBank/DDBJ databases">
        <title>Massive genome expansion in bonnet fungi (Mycena s.s.) driven by repeated elements and novel gene families across ecological guilds.</title>
        <authorList>
            <consortium name="Lawrence Berkeley National Laboratory"/>
            <person name="Harder C.B."/>
            <person name="Miyauchi S."/>
            <person name="Viragh M."/>
            <person name="Kuo A."/>
            <person name="Thoen E."/>
            <person name="Andreopoulos B."/>
            <person name="Lu D."/>
            <person name="Skrede I."/>
            <person name="Drula E."/>
            <person name="Henrissat B."/>
            <person name="Morin E."/>
            <person name="Kohler A."/>
            <person name="Barry K."/>
            <person name="LaButti K."/>
            <person name="Morin E."/>
            <person name="Salamov A."/>
            <person name="Lipzen A."/>
            <person name="Mereny Z."/>
            <person name="Hegedus B."/>
            <person name="Baldrian P."/>
            <person name="Stursova M."/>
            <person name="Weitz H."/>
            <person name="Taylor A."/>
            <person name="Grigoriev I.V."/>
            <person name="Nagy L.G."/>
            <person name="Martin F."/>
            <person name="Kauserud H."/>
        </authorList>
    </citation>
    <scope>NUCLEOTIDE SEQUENCE</scope>
    <source>
        <strain evidence="1">CBHHK182m</strain>
    </source>
</reference>
<dbReference type="AlphaFoldDB" id="A0AAD7IAN1"/>